<protein>
    <submittedName>
        <fullName evidence="2">Reverse transcriptase</fullName>
    </submittedName>
</protein>
<feature type="region of interest" description="Disordered" evidence="1">
    <location>
        <begin position="376"/>
        <end position="401"/>
    </location>
</feature>
<keyword evidence="2" id="KW-0548">Nucleotidyltransferase</keyword>
<keyword evidence="2" id="KW-0808">Transferase</keyword>
<reference evidence="2" key="1">
    <citation type="submission" date="2020-09" db="EMBL/GenBank/DDBJ databases">
        <title>Genome-Enabled Discovery of Anthraquinone Biosynthesis in Senna tora.</title>
        <authorList>
            <person name="Kang S.-H."/>
            <person name="Pandey R.P."/>
            <person name="Lee C.-M."/>
            <person name="Sim J.-S."/>
            <person name="Jeong J.-T."/>
            <person name="Choi B.-S."/>
            <person name="Jung M."/>
            <person name="Ginzburg D."/>
            <person name="Zhao K."/>
            <person name="Won S.Y."/>
            <person name="Oh T.-J."/>
            <person name="Yu Y."/>
            <person name="Kim N.-H."/>
            <person name="Lee O.R."/>
            <person name="Lee T.-H."/>
            <person name="Bashyal P."/>
            <person name="Kim T.-S."/>
            <person name="Lee W.-H."/>
            <person name="Kawkins C."/>
            <person name="Kim C.-K."/>
            <person name="Kim J.S."/>
            <person name="Ahn B.O."/>
            <person name="Rhee S.Y."/>
            <person name="Sohng J.K."/>
        </authorList>
    </citation>
    <scope>NUCLEOTIDE SEQUENCE</scope>
    <source>
        <tissue evidence="2">Leaf</tissue>
    </source>
</reference>
<sequence>MIAKINVSETHIGEKAFILNMDISSIKDSLAKHSFVAFEYLQIREIAKSEIVHEIGEKRLYNGEDASPHSTPNLSSPDNSLENICKDVEPIRPGAYEKAPSYRPTPREAQTTDLLSREVRVSPKISPAHPAKGLLLLSPNSTATRLVPLERESGITDSISLADLGKSDGGNVLSSPMVPKLDKAGDGGNLDTIECSGTTSSKEIIDFSQLLTMANLHTAQFQHTLKGKLAEGELLFATTLVQVRDACITTSLEIDYGTLKYSYLLTSHMSMIPEQLPNYSYDEYSVYDSIQYFDSVSHNYTTTVGSNMNPINILIWNARCTAIVEFRGVFVDLKNRHKPSVVFISATRIGGNHATQIISNMGFCGFYRVDPMGYSPSSSQLREEEDQALPENERSTRESSKATAMLPELPLAFIFTSCLPSFRWSHDLRQQDASPQREELRGNMKHPILSPSPSNPAS</sequence>
<dbReference type="EMBL" id="JAAIUW010000006">
    <property type="protein sequence ID" value="KAF7827292.1"/>
    <property type="molecule type" value="Genomic_DNA"/>
</dbReference>
<organism evidence="2 3">
    <name type="scientific">Senna tora</name>
    <dbReference type="NCBI Taxonomy" id="362788"/>
    <lineage>
        <taxon>Eukaryota</taxon>
        <taxon>Viridiplantae</taxon>
        <taxon>Streptophyta</taxon>
        <taxon>Embryophyta</taxon>
        <taxon>Tracheophyta</taxon>
        <taxon>Spermatophyta</taxon>
        <taxon>Magnoliopsida</taxon>
        <taxon>eudicotyledons</taxon>
        <taxon>Gunneridae</taxon>
        <taxon>Pentapetalae</taxon>
        <taxon>rosids</taxon>
        <taxon>fabids</taxon>
        <taxon>Fabales</taxon>
        <taxon>Fabaceae</taxon>
        <taxon>Caesalpinioideae</taxon>
        <taxon>Cassia clade</taxon>
        <taxon>Senna</taxon>
    </lineage>
</organism>
<accession>A0A834TTQ6</accession>
<evidence type="ECO:0000256" key="1">
    <source>
        <dbReference type="SAM" id="MobiDB-lite"/>
    </source>
</evidence>
<feature type="compositionally biased region" description="Basic and acidic residues" evidence="1">
    <location>
        <begin position="429"/>
        <end position="442"/>
    </location>
</feature>
<dbReference type="Proteomes" id="UP000634136">
    <property type="component" value="Unassembled WGS sequence"/>
</dbReference>
<feature type="compositionally biased region" description="Basic and acidic residues" evidence="1">
    <location>
        <begin position="391"/>
        <end position="400"/>
    </location>
</feature>
<name>A0A834TTQ6_9FABA</name>
<proteinExistence type="predicted"/>
<keyword evidence="3" id="KW-1185">Reference proteome</keyword>
<evidence type="ECO:0000313" key="2">
    <source>
        <dbReference type="EMBL" id="KAF7827292.1"/>
    </source>
</evidence>
<feature type="region of interest" description="Disordered" evidence="1">
    <location>
        <begin position="429"/>
        <end position="458"/>
    </location>
</feature>
<gene>
    <name evidence="2" type="ORF">G2W53_018456</name>
</gene>
<keyword evidence="2" id="KW-0695">RNA-directed DNA polymerase</keyword>
<dbReference type="AlphaFoldDB" id="A0A834TTQ6"/>
<dbReference type="GO" id="GO:0003964">
    <property type="term" value="F:RNA-directed DNA polymerase activity"/>
    <property type="evidence" value="ECO:0007669"/>
    <property type="project" value="UniProtKB-KW"/>
</dbReference>
<evidence type="ECO:0000313" key="3">
    <source>
        <dbReference type="Proteomes" id="UP000634136"/>
    </source>
</evidence>
<comment type="caution">
    <text evidence="2">The sequence shown here is derived from an EMBL/GenBank/DDBJ whole genome shotgun (WGS) entry which is preliminary data.</text>
</comment>